<proteinExistence type="predicted"/>
<keyword evidence="1" id="KW-0472">Membrane</keyword>
<evidence type="ECO:0000256" key="1">
    <source>
        <dbReference type="SAM" id="Phobius"/>
    </source>
</evidence>
<dbReference type="EMBL" id="DVOD01000057">
    <property type="protein sequence ID" value="HIU93051.1"/>
    <property type="molecule type" value="Genomic_DNA"/>
</dbReference>
<feature type="transmembrane region" description="Helical" evidence="1">
    <location>
        <begin position="298"/>
        <end position="316"/>
    </location>
</feature>
<feature type="transmembrane region" description="Helical" evidence="1">
    <location>
        <begin position="323"/>
        <end position="341"/>
    </location>
</feature>
<sequence length="636" mass="73513">MSIIAFGEFFYNHQVFVDPHHQAEHLNTFFMHKKFNMEYYKDIMLVHGGRDIVSGWIGANILGADNLYNYYCANAIFYNLLICIYFLLCVSVFSDGLFFLIPLTGLCIHDNLFILLGCYVLAFLFLIKDFLFKKPILFLGLYIVLSFCFGAFWTTMGMAWVISALPAAVYAFYEILKQKNVCKNIILMALLLLICIAVCYPTLPYFVAQAFIYAKANLFSFGTIMPQINSNYIEFFIKLFAFIAFPVLAILGIKQFMNRESLDKKTMFIIIFSLIFVLCSLTYTLGRIDGDSFVRLSYVSFVFLFILVPSLLYINYKKISSVFINYLILISALGLIAGVMFKFCFTLKSGFFINTRPQTVSSQLKNTGNLDIRNDEKYALEDITSFINKYKKPADTFLDMTNKGLLYYILDTKMPMPYVSYYNMVASSQAQDVVKNWENNEPDVIFINDSSERIDNVYPSLRINAIYRAILLSGNYKLAKDHNDNALLYKAKHEFSDEEKALLDRYLASSQLKYLPDTWGNSVKTLPLIGIEIPFVFQMMALDDSTIFNIHFVQPINGKDLELIYLNFYTNKPAKYIMQVNDSNSTLFFESKNNKVLIPFDNYPSWLLNKKVTDISFKTDLKFNKKPQIEFYKRKS</sequence>
<organism evidence="2 3">
    <name type="scientific">Candidatus Limenecus avicola</name>
    <dbReference type="NCBI Taxonomy" id="2840847"/>
    <lineage>
        <taxon>Bacteria</taxon>
        <taxon>Bacillati</taxon>
        <taxon>Bacillota</taxon>
        <taxon>Clostridia</taxon>
        <taxon>Eubacteriales</taxon>
        <taxon>Clostridiaceae</taxon>
        <taxon>Clostridiaceae incertae sedis</taxon>
        <taxon>Candidatus Limenecus</taxon>
    </lineage>
</organism>
<reference evidence="2" key="1">
    <citation type="submission" date="2020-10" db="EMBL/GenBank/DDBJ databases">
        <authorList>
            <person name="Gilroy R."/>
        </authorList>
    </citation>
    <scope>NUCLEOTIDE SEQUENCE</scope>
    <source>
        <strain evidence="2">CHK154-7741</strain>
    </source>
</reference>
<protein>
    <submittedName>
        <fullName evidence="2">Uncharacterized protein</fullName>
    </submittedName>
</protein>
<keyword evidence="1" id="KW-1133">Transmembrane helix</keyword>
<feature type="transmembrane region" description="Helical" evidence="1">
    <location>
        <begin position="76"/>
        <end position="93"/>
    </location>
</feature>
<feature type="transmembrane region" description="Helical" evidence="1">
    <location>
        <begin position="159"/>
        <end position="176"/>
    </location>
</feature>
<dbReference type="Proteomes" id="UP000886748">
    <property type="component" value="Unassembled WGS sequence"/>
</dbReference>
<name>A0A9D1N185_9CLOT</name>
<keyword evidence="1" id="KW-0812">Transmembrane</keyword>
<evidence type="ECO:0000313" key="3">
    <source>
        <dbReference type="Proteomes" id="UP000886748"/>
    </source>
</evidence>
<feature type="transmembrane region" description="Helical" evidence="1">
    <location>
        <begin position="188"/>
        <end position="212"/>
    </location>
</feature>
<comment type="caution">
    <text evidence="2">The sequence shown here is derived from an EMBL/GenBank/DDBJ whole genome shotgun (WGS) entry which is preliminary data.</text>
</comment>
<gene>
    <name evidence="2" type="ORF">IAD26_07970</name>
</gene>
<evidence type="ECO:0000313" key="2">
    <source>
        <dbReference type="EMBL" id="HIU93051.1"/>
    </source>
</evidence>
<feature type="transmembrane region" description="Helical" evidence="1">
    <location>
        <begin position="99"/>
        <end position="124"/>
    </location>
</feature>
<dbReference type="AlphaFoldDB" id="A0A9D1N185"/>
<feature type="transmembrane region" description="Helical" evidence="1">
    <location>
        <begin position="265"/>
        <end position="286"/>
    </location>
</feature>
<accession>A0A9D1N185</accession>
<reference evidence="2" key="2">
    <citation type="journal article" date="2021" name="PeerJ">
        <title>Extensive microbial diversity within the chicken gut microbiome revealed by metagenomics and culture.</title>
        <authorList>
            <person name="Gilroy R."/>
            <person name="Ravi A."/>
            <person name="Getino M."/>
            <person name="Pursley I."/>
            <person name="Horton D.L."/>
            <person name="Alikhan N.F."/>
            <person name="Baker D."/>
            <person name="Gharbi K."/>
            <person name="Hall N."/>
            <person name="Watson M."/>
            <person name="Adriaenssens E.M."/>
            <person name="Foster-Nyarko E."/>
            <person name="Jarju S."/>
            <person name="Secka A."/>
            <person name="Antonio M."/>
            <person name="Oren A."/>
            <person name="Chaudhuri R.R."/>
            <person name="La Ragione R."/>
            <person name="Hildebrand F."/>
            <person name="Pallen M.J."/>
        </authorList>
    </citation>
    <scope>NUCLEOTIDE SEQUENCE</scope>
    <source>
        <strain evidence="2">CHK154-7741</strain>
    </source>
</reference>
<feature type="transmembrane region" description="Helical" evidence="1">
    <location>
        <begin position="232"/>
        <end position="253"/>
    </location>
</feature>
<feature type="transmembrane region" description="Helical" evidence="1">
    <location>
        <begin position="136"/>
        <end position="153"/>
    </location>
</feature>